<gene>
    <name evidence="1" type="ORF">R50_1281</name>
</gene>
<dbReference type="Proteomes" id="UP000503399">
    <property type="component" value="Chromosome"/>
</dbReference>
<evidence type="ECO:0000313" key="1">
    <source>
        <dbReference type="EMBL" id="CAB1128787.1"/>
    </source>
</evidence>
<accession>A0A6F8ZGF6</accession>
<dbReference type="InterPro" id="IPR058240">
    <property type="entry name" value="rSAM_sf"/>
</dbReference>
<organism evidence="1 2">
    <name type="scientific">Candidatus Hydrogenisulfobacillus filiaventi</name>
    <dbReference type="NCBI Taxonomy" id="2707344"/>
    <lineage>
        <taxon>Bacteria</taxon>
        <taxon>Bacillati</taxon>
        <taxon>Bacillota</taxon>
        <taxon>Clostridia</taxon>
        <taxon>Eubacteriales</taxon>
        <taxon>Clostridiales Family XVII. Incertae Sedis</taxon>
        <taxon>Candidatus Hydrogenisulfobacillus</taxon>
    </lineage>
</organism>
<name>A0A6F8ZGF6_9FIRM</name>
<dbReference type="EMBL" id="LR778114">
    <property type="protein sequence ID" value="CAB1128787.1"/>
    <property type="molecule type" value="Genomic_DNA"/>
</dbReference>
<proteinExistence type="predicted"/>
<dbReference type="KEGG" id="hfv:R50_1281"/>
<dbReference type="AlphaFoldDB" id="A0A6F8ZGF6"/>
<protein>
    <submittedName>
        <fullName evidence="1">Uncharacterized protein</fullName>
    </submittedName>
</protein>
<reference evidence="1 2" key="1">
    <citation type="submission" date="2020-02" db="EMBL/GenBank/DDBJ databases">
        <authorList>
            <person name="Hogendoorn C."/>
        </authorList>
    </citation>
    <scope>NUCLEOTIDE SEQUENCE [LARGE SCALE GENOMIC DNA]</scope>
    <source>
        <strain evidence="1">R501</strain>
    </source>
</reference>
<evidence type="ECO:0000313" key="2">
    <source>
        <dbReference type="Proteomes" id="UP000503399"/>
    </source>
</evidence>
<dbReference type="SUPFAM" id="SSF102114">
    <property type="entry name" value="Radical SAM enzymes"/>
    <property type="match status" value="1"/>
</dbReference>
<sequence length="564" mass="61786">MFRVAQWLEAAGVLKAPLRSRVTGSCERRRWVIFRGRDAQCWALPEEAGPPPAAADTADLAVLVDQMGEAGVRDLFWMPGHLLEGGRLMPLLARARQAGLVNHVLLEDLLLPGTLLRALRRARVGEVLVPWPGEELPGPKLPGEWTRQVLRMAGEGLPVTILFPLIPATAGGLADLYRALIALPVVRLLAVHPPLAGTAGPEGTGAVGTAIRETLGVLLSQTGPRPVPDLVLWGNGADVAVAAEAAPAAVARLPRWNQADGLVVEASGLVHPWDLPEVVYGSLWAVPLAELWERPEDSHAWALSQRAVLLPEPCRACAWERVCGGNSRGRALAAGRPWGMDPACYLGPEERHRAVELPPALPGPWQEIPPRVWQALRQVYPSLAEKAAEGARVVHRLRHRDEVLWGMMGSEERFVEELYRLLSGSGDEIARLLTFARRLGEDEPGAVYDLGAWALFLARGGAFLPSWLHNPITRTGLLHAPWLCWRLPEHLCGRHDDATARKRLAWLERYLSREGPAPFGELSVAMWLSALDAAAAARPLSRLEETWDAVLKVVWPFELLLPYV</sequence>
<keyword evidence="2" id="KW-1185">Reference proteome</keyword>